<protein>
    <submittedName>
        <fullName evidence="1">Uncharacterized protein</fullName>
    </submittedName>
</protein>
<evidence type="ECO:0000313" key="1">
    <source>
        <dbReference type="EMBL" id="QCO03052.1"/>
    </source>
</evidence>
<dbReference type="Proteomes" id="UP000298596">
    <property type="component" value="Chromosome"/>
</dbReference>
<evidence type="ECO:0000313" key="2">
    <source>
        <dbReference type="Proteomes" id="UP000298596"/>
    </source>
</evidence>
<proteinExistence type="predicted"/>
<dbReference type="GO" id="GO:0008821">
    <property type="term" value="F:crossover junction DNA endonuclease activity"/>
    <property type="evidence" value="ECO:0007669"/>
    <property type="project" value="InterPro"/>
</dbReference>
<dbReference type="Gene3D" id="3.30.420.10">
    <property type="entry name" value="Ribonuclease H-like superfamily/Ribonuclease H"/>
    <property type="match status" value="1"/>
</dbReference>
<dbReference type="PANTHER" id="PTHR36015:SF6">
    <property type="entry name" value="HOLLIDAY JUNCTION RESOLVASE MOC1, CHLOROPLASTIC-RELATED"/>
    <property type="match status" value="1"/>
</dbReference>
<dbReference type="CDD" id="cd22992">
    <property type="entry name" value="MOC1"/>
    <property type="match status" value="1"/>
</dbReference>
<dbReference type="GO" id="GO:0003676">
    <property type="term" value="F:nucleic acid binding"/>
    <property type="evidence" value="ECO:0007669"/>
    <property type="project" value="InterPro"/>
</dbReference>
<accession>A0A4D8QA46</accession>
<dbReference type="InterPro" id="IPR045290">
    <property type="entry name" value="MOC1-like"/>
</dbReference>
<dbReference type="EMBL" id="CP032330">
    <property type="protein sequence ID" value="QCO03052.1"/>
    <property type="molecule type" value="Genomic_DNA"/>
</dbReference>
<dbReference type="PANTHER" id="PTHR36015">
    <property type="entry name" value="HOLLIDAY JUNCTION RESOLVASE MOC1, CHLOROPLASTIC-RELATED"/>
    <property type="match status" value="1"/>
</dbReference>
<dbReference type="AlphaFoldDB" id="A0A4D8QA46"/>
<sequence length="175" mass="18883">MSVIFAIDPGLTGAIAKARYLDGTLRNMTIYDLPVVEKVVGKGKSAKVRRELDLARLRDLLDGHTSEACDAILEEVGAMPGEGAVGAFKFGATWGGIRGVLTTLHIPITLVRPAEWKRTLRVPADKTAARARASELLPAYASNWPLKKHDGRAEAALLALWGVRHLDTDMAAMLS</sequence>
<gene>
    <name evidence="1" type="ORF">D3867_14140</name>
</gene>
<name>A0A4D8QA46_AZOBR</name>
<organism evidence="1 2">
    <name type="scientific">Azospirillum brasilense</name>
    <dbReference type="NCBI Taxonomy" id="192"/>
    <lineage>
        <taxon>Bacteria</taxon>
        <taxon>Pseudomonadati</taxon>
        <taxon>Pseudomonadota</taxon>
        <taxon>Alphaproteobacteria</taxon>
        <taxon>Rhodospirillales</taxon>
        <taxon>Azospirillaceae</taxon>
        <taxon>Azospirillum</taxon>
    </lineage>
</organism>
<dbReference type="InterPro" id="IPR036397">
    <property type="entry name" value="RNaseH_sf"/>
</dbReference>
<reference evidence="1 2" key="1">
    <citation type="submission" date="2018-09" db="EMBL/GenBank/DDBJ databases">
        <title>Whole genome based analysis of evolution and adaptive divergence in Indian and Brazilian strains of Azospirillum brasilense.</title>
        <authorList>
            <person name="Singh C."/>
            <person name="Tripathi A.K."/>
        </authorList>
    </citation>
    <scope>NUCLEOTIDE SEQUENCE [LARGE SCALE GENOMIC DNA]</scope>
    <source>
        <strain evidence="1 2">MTCC4036</strain>
    </source>
</reference>